<keyword evidence="9" id="KW-1185">Reference proteome</keyword>
<protein>
    <recommendedName>
        <fullName evidence="10">Major facilitator superfamily (MFS) profile domain-containing protein</fullName>
    </recommendedName>
</protein>
<organism evidence="8 9">
    <name type="scientific">Botryotinia calthae</name>
    <dbReference type="NCBI Taxonomy" id="38488"/>
    <lineage>
        <taxon>Eukaryota</taxon>
        <taxon>Fungi</taxon>
        <taxon>Dikarya</taxon>
        <taxon>Ascomycota</taxon>
        <taxon>Pezizomycotina</taxon>
        <taxon>Leotiomycetes</taxon>
        <taxon>Helotiales</taxon>
        <taxon>Sclerotiniaceae</taxon>
        <taxon>Botryotinia</taxon>
    </lineage>
</organism>
<comment type="similarity">
    <text evidence="2">Belongs to the major facilitator superfamily. TCR/Tet family.</text>
</comment>
<dbReference type="AlphaFoldDB" id="A0A4Y8DDK1"/>
<feature type="transmembrane region" description="Helical" evidence="7">
    <location>
        <begin position="115"/>
        <end position="142"/>
    </location>
</feature>
<feature type="transmembrane region" description="Helical" evidence="7">
    <location>
        <begin position="195"/>
        <end position="213"/>
    </location>
</feature>
<dbReference type="GO" id="GO:0005886">
    <property type="term" value="C:plasma membrane"/>
    <property type="evidence" value="ECO:0007669"/>
    <property type="project" value="TreeGrafter"/>
</dbReference>
<keyword evidence="5 7" id="KW-1133">Transmembrane helix</keyword>
<comment type="caution">
    <text evidence="8">The sequence shown here is derived from an EMBL/GenBank/DDBJ whole genome shotgun (WGS) entry which is preliminary data.</text>
</comment>
<dbReference type="Proteomes" id="UP000297299">
    <property type="component" value="Unassembled WGS sequence"/>
</dbReference>
<feature type="transmembrane region" description="Helical" evidence="7">
    <location>
        <begin position="77"/>
        <end position="95"/>
    </location>
</feature>
<keyword evidence="4 7" id="KW-0812">Transmembrane</keyword>
<evidence type="ECO:0000256" key="3">
    <source>
        <dbReference type="ARBA" id="ARBA00022448"/>
    </source>
</evidence>
<evidence type="ECO:0000256" key="6">
    <source>
        <dbReference type="ARBA" id="ARBA00023136"/>
    </source>
</evidence>
<dbReference type="OrthoDB" id="10021397at2759"/>
<sequence>MIVRRVLIGAGGNDMNTGVNTLHSMNTIEKQRPMYMALVGIVCDIGTVIGPVIGGAYRYAAIMFNGAILSKTGHYKPWYICRSAVALVSGALVCFDSWLQTSYSVIQSVLDPSQVVNAVTFIVFAQLLGLAISLSIAGAIFVNSSLHGLENVLPTTPVKEIQLAISGASGTFFKTLQPATQEVCLEVIISSLQKVYILVYVAAVICFVTSLLLSNRRMTIEV</sequence>
<evidence type="ECO:0000313" key="8">
    <source>
        <dbReference type="EMBL" id="TEY81951.1"/>
    </source>
</evidence>
<keyword evidence="3" id="KW-0813">Transport</keyword>
<dbReference type="GO" id="GO:0022857">
    <property type="term" value="F:transmembrane transporter activity"/>
    <property type="evidence" value="ECO:0007669"/>
    <property type="project" value="TreeGrafter"/>
</dbReference>
<name>A0A4Y8DDK1_9HELO</name>
<dbReference type="EMBL" id="PHWZ01000030">
    <property type="protein sequence ID" value="TEY81951.1"/>
    <property type="molecule type" value="Genomic_DNA"/>
</dbReference>
<dbReference type="PANTHER" id="PTHR23501:SF12">
    <property type="entry name" value="MAJOR FACILITATOR SUPERFAMILY (MFS) PROFILE DOMAIN-CONTAINING PROTEIN-RELATED"/>
    <property type="match status" value="1"/>
</dbReference>
<gene>
    <name evidence="8" type="ORF">BOTCAL_0030g00120</name>
</gene>
<accession>A0A4Y8DDK1</accession>
<evidence type="ECO:0000256" key="2">
    <source>
        <dbReference type="ARBA" id="ARBA00007520"/>
    </source>
</evidence>
<comment type="subcellular location">
    <subcellularLocation>
        <location evidence="1">Membrane</location>
        <topology evidence="1">Multi-pass membrane protein</topology>
    </subcellularLocation>
</comment>
<evidence type="ECO:0000256" key="4">
    <source>
        <dbReference type="ARBA" id="ARBA00022692"/>
    </source>
</evidence>
<feature type="transmembrane region" description="Helical" evidence="7">
    <location>
        <begin position="35"/>
        <end position="57"/>
    </location>
</feature>
<evidence type="ECO:0000256" key="1">
    <source>
        <dbReference type="ARBA" id="ARBA00004141"/>
    </source>
</evidence>
<evidence type="ECO:0008006" key="10">
    <source>
        <dbReference type="Google" id="ProtNLM"/>
    </source>
</evidence>
<evidence type="ECO:0000313" key="9">
    <source>
        <dbReference type="Proteomes" id="UP000297299"/>
    </source>
</evidence>
<evidence type="ECO:0000256" key="5">
    <source>
        <dbReference type="ARBA" id="ARBA00022989"/>
    </source>
</evidence>
<proteinExistence type="inferred from homology"/>
<dbReference type="PANTHER" id="PTHR23501">
    <property type="entry name" value="MAJOR FACILITATOR SUPERFAMILY"/>
    <property type="match status" value="1"/>
</dbReference>
<evidence type="ECO:0000256" key="7">
    <source>
        <dbReference type="SAM" id="Phobius"/>
    </source>
</evidence>
<keyword evidence="6 7" id="KW-0472">Membrane</keyword>
<reference evidence="8 9" key="1">
    <citation type="submission" date="2017-11" db="EMBL/GenBank/DDBJ databases">
        <title>Comparative genomics of Botrytis spp.</title>
        <authorList>
            <person name="Valero-Jimenez C.A."/>
            <person name="Tapia P."/>
            <person name="Veloso J."/>
            <person name="Silva-Moreno E."/>
            <person name="Staats M."/>
            <person name="Valdes J.H."/>
            <person name="Van Kan J.A.L."/>
        </authorList>
    </citation>
    <scope>NUCLEOTIDE SEQUENCE [LARGE SCALE GENOMIC DNA]</scope>
    <source>
        <strain evidence="8 9">MUCL2830</strain>
    </source>
</reference>